<gene>
    <name evidence="2" type="ORF">Cgig2_019206</name>
</gene>
<name>A0A9Q1GRZ0_9CARY</name>
<comment type="caution">
    <text evidence="2">The sequence shown here is derived from an EMBL/GenBank/DDBJ whole genome shotgun (WGS) entry which is preliminary data.</text>
</comment>
<dbReference type="AlphaFoldDB" id="A0A9Q1GRZ0"/>
<evidence type="ECO:0000256" key="1">
    <source>
        <dbReference type="SAM" id="MobiDB-lite"/>
    </source>
</evidence>
<sequence length="261" mass="29744">MAVIDKQKLWLYDYVSDCCKGGSQSTIYMNSIHPMEMHDSATVDNDTGVVIGGEALDDEYNRGILLPLNPRQQGRPRKSSGSAQNAERLDTTETRLGIRIKISMHMRQLLPCPWRICLKETTSRTHNMKAYDIDWTLALAFIPQLRTEVTSVVNTVHYGGWTDDMYLFTLPPSRQAAKLNIRLVTLNELNSVVYEVSNASTAHHRGFTSTVPLVTCKEDEIACDYFCLIDPDFRERVKEVIDDLLRESALERDWFLNDHSA</sequence>
<feature type="region of interest" description="Disordered" evidence="1">
    <location>
        <begin position="66"/>
        <end position="88"/>
    </location>
</feature>
<evidence type="ECO:0000313" key="2">
    <source>
        <dbReference type="EMBL" id="KAJ8424261.1"/>
    </source>
</evidence>
<protein>
    <submittedName>
        <fullName evidence="2">Uncharacterized protein</fullName>
    </submittedName>
</protein>
<accession>A0A9Q1GRZ0</accession>
<reference evidence="2" key="1">
    <citation type="submission" date="2022-04" db="EMBL/GenBank/DDBJ databases">
        <title>Carnegiea gigantea Genome sequencing and assembly v2.</title>
        <authorList>
            <person name="Copetti D."/>
            <person name="Sanderson M.J."/>
            <person name="Burquez A."/>
            <person name="Wojciechowski M.F."/>
        </authorList>
    </citation>
    <scope>NUCLEOTIDE SEQUENCE</scope>
    <source>
        <strain evidence="2">SGP5-SGP5p</strain>
        <tissue evidence="2">Aerial part</tissue>
    </source>
</reference>
<dbReference type="Proteomes" id="UP001153076">
    <property type="component" value="Unassembled WGS sequence"/>
</dbReference>
<proteinExistence type="predicted"/>
<evidence type="ECO:0000313" key="3">
    <source>
        <dbReference type="Proteomes" id="UP001153076"/>
    </source>
</evidence>
<organism evidence="2 3">
    <name type="scientific">Carnegiea gigantea</name>
    <dbReference type="NCBI Taxonomy" id="171969"/>
    <lineage>
        <taxon>Eukaryota</taxon>
        <taxon>Viridiplantae</taxon>
        <taxon>Streptophyta</taxon>
        <taxon>Embryophyta</taxon>
        <taxon>Tracheophyta</taxon>
        <taxon>Spermatophyta</taxon>
        <taxon>Magnoliopsida</taxon>
        <taxon>eudicotyledons</taxon>
        <taxon>Gunneridae</taxon>
        <taxon>Pentapetalae</taxon>
        <taxon>Caryophyllales</taxon>
        <taxon>Cactineae</taxon>
        <taxon>Cactaceae</taxon>
        <taxon>Cactoideae</taxon>
        <taxon>Echinocereeae</taxon>
        <taxon>Carnegiea</taxon>
    </lineage>
</organism>
<dbReference type="OrthoDB" id="125347at2759"/>
<keyword evidence="3" id="KW-1185">Reference proteome</keyword>
<dbReference type="EMBL" id="JAKOGI010001723">
    <property type="protein sequence ID" value="KAJ8424261.1"/>
    <property type="molecule type" value="Genomic_DNA"/>
</dbReference>